<reference evidence="1" key="1">
    <citation type="submission" date="2014-11" db="EMBL/GenBank/DDBJ databases">
        <authorList>
            <person name="Amaro Gonzalez C."/>
        </authorList>
    </citation>
    <scope>NUCLEOTIDE SEQUENCE</scope>
</reference>
<reference evidence="1" key="2">
    <citation type="journal article" date="2015" name="Fish Shellfish Immunol.">
        <title>Early steps in the European eel (Anguilla anguilla)-Vibrio vulnificus interaction in the gills: Role of the RtxA13 toxin.</title>
        <authorList>
            <person name="Callol A."/>
            <person name="Pajuelo D."/>
            <person name="Ebbesson L."/>
            <person name="Teles M."/>
            <person name="MacKenzie S."/>
            <person name="Amaro C."/>
        </authorList>
    </citation>
    <scope>NUCLEOTIDE SEQUENCE</scope>
</reference>
<accession>A0A0E9RTF8</accession>
<sequence>MTTVFILKRLRFSQMANPDREELAKQVNIQFFG</sequence>
<dbReference type="EMBL" id="GBXM01077024">
    <property type="protein sequence ID" value="JAH31553.1"/>
    <property type="molecule type" value="Transcribed_RNA"/>
</dbReference>
<dbReference type="AlphaFoldDB" id="A0A0E9RTF8"/>
<evidence type="ECO:0000313" key="1">
    <source>
        <dbReference type="EMBL" id="JAH31553.1"/>
    </source>
</evidence>
<name>A0A0E9RTF8_ANGAN</name>
<proteinExistence type="predicted"/>
<protein>
    <submittedName>
        <fullName evidence="1">Uncharacterized protein</fullName>
    </submittedName>
</protein>
<organism evidence="1">
    <name type="scientific">Anguilla anguilla</name>
    <name type="common">European freshwater eel</name>
    <name type="synonym">Muraena anguilla</name>
    <dbReference type="NCBI Taxonomy" id="7936"/>
    <lineage>
        <taxon>Eukaryota</taxon>
        <taxon>Metazoa</taxon>
        <taxon>Chordata</taxon>
        <taxon>Craniata</taxon>
        <taxon>Vertebrata</taxon>
        <taxon>Euteleostomi</taxon>
        <taxon>Actinopterygii</taxon>
        <taxon>Neopterygii</taxon>
        <taxon>Teleostei</taxon>
        <taxon>Anguilliformes</taxon>
        <taxon>Anguillidae</taxon>
        <taxon>Anguilla</taxon>
    </lineage>
</organism>